<evidence type="ECO:0000259" key="3">
    <source>
        <dbReference type="Pfam" id="PF00294"/>
    </source>
</evidence>
<dbReference type="AlphaFoldDB" id="H3NDS2"/>
<gene>
    <name evidence="4" type="ORF">HMPREF9703_00703</name>
</gene>
<comment type="caution">
    <text evidence="4">The sequence shown here is derived from an EMBL/GenBank/DDBJ whole genome shotgun (WGS) entry which is preliminary data.</text>
</comment>
<evidence type="ECO:0000256" key="2">
    <source>
        <dbReference type="ARBA" id="ARBA00022777"/>
    </source>
</evidence>
<dbReference type="GeneID" id="42694165"/>
<dbReference type="InterPro" id="IPR011611">
    <property type="entry name" value="PfkB_dom"/>
</dbReference>
<proteinExistence type="predicted"/>
<dbReference type="Gene3D" id="3.40.1190.20">
    <property type="match status" value="1"/>
</dbReference>
<dbReference type="PANTHER" id="PTHR46566:SF5">
    <property type="entry name" value="1-PHOSPHOFRUCTOKINASE"/>
    <property type="match status" value="1"/>
</dbReference>
<organism evidence="4 5">
    <name type="scientific">Dolosigranulum pigrum ATCC 51524</name>
    <dbReference type="NCBI Taxonomy" id="883103"/>
    <lineage>
        <taxon>Bacteria</taxon>
        <taxon>Bacillati</taxon>
        <taxon>Bacillota</taxon>
        <taxon>Bacilli</taxon>
        <taxon>Lactobacillales</taxon>
        <taxon>Carnobacteriaceae</taxon>
        <taxon>Dolosigranulum</taxon>
    </lineage>
</organism>
<protein>
    <recommendedName>
        <fullName evidence="3">Carbohydrate kinase PfkB domain-containing protein</fullName>
    </recommendedName>
</protein>
<evidence type="ECO:0000313" key="4">
    <source>
        <dbReference type="EMBL" id="EHR33649.1"/>
    </source>
</evidence>
<accession>H3NDS2</accession>
<dbReference type="eggNOG" id="COG1105">
    <property type="taxonomic scope" value="Bacteria"/>
</dbReference>
<dbReference type="GO" id="GO:0008443">
    <property type="term" value="F:phosphofructokinase activity"/>
    <property type="evidence" value="ECO:0007669"/>
    <property type="project" value="TreeGrafter"/>
</dbReference>
<dbReference type="HOGENOM" id="CLU_169533_0_0_9"/>
<dbReference type="SUPFAM" id="SSF53613">
    <property type="entry name" value="Ribokinase-like"/>
    <property type="match status" value="1"/>
</dbReference>
<reference evidence="4 5" key="1">
    <citation type="submission" date="2012-01" db="EMBL/GenBank/DDBJ databases">
        <title>The Genome Sequence of Dolosigranulum pigrum ATCC 51524.</title>
        <authorList>
            <consortium name="The Broad Institute Genome Sequencing Platform"/>
            <person name="Earl A."/>
            <person name="Ward D."/>
            <person name="Feldgarden M."/>
            <person name="Gevers D."/>
            <person name="Huys G."/>
            <person name="Young S.K."/>
            <person name="Zeng Q."/>
            <person name="Gargeya S."/>
            <person name="Fitzgerald M."/>
            <person name="Haas B."/>
            <person name="Abouelleil A."/>
            <person name="Alvarado L."/>
            <person name="Arachchi H.M."/>
            <person name="Berlin A."/>
            <person name="Chapman S.B."/>
            <person name="Gearin G."/>
            <person name="Goldberg J."/>
            <person name="Griggs A."/>
            <person name="Gujja S."/>
            <person name="Hansen M."/>
            <person name="Heiman D."/>
            <person name="Howarth C."/>
            <person name="Larimer J."/>
            <person name="Lui A."/>
            <person name="MacDonald P.J.P."/>
            <person name="McCowen C."/>
            <person name="Montmayeur A."/>
            <person name="Murphy C."/>
            <person name="Neiman D."/>
            <person name="Pearson M."/>
            <person name="Priest M."/>
            <person name="Roberts A."/>
            <person name="Saif S."/>
            <person name="Shea T."/>
            <person name="Sisk P."/>
            <person name="Stolte C."/>
            <person name="Sykes S."/>
            <person name="Wortman J."/>
            <person name="Nusbaum C."/>
            <person name="Birren B."/>
        </authorList>
    </citation>
    <scope>NUCLEOTIDE SEQUENCE [LARGE SCALE GENOMIC DNA]</scope>
    <source>
        <strain evidence="4 5">ATCC 51524</strain>
    </source>
</reference>
<evidence type="ECO:0000256" key="1">
    <source>
        <dbReference type="ARBA" id="ARBA00022679"/>
    </source>
</evidence>
<dbReference type="RefSeq" id="WP_004635670.1">
    <property type="nucleotide sequence ID" value="NZ_JH601103.1"/>
</dbReference>
<dbReference type="PANTHER" id="PTHR46566">
    <property type="entry name" value="1-PHOSPHOFRUCTOKINASE-RELATED"/>
    <property type="match status" value="1"/>
</dbReference>
<dbReference type="PATRIC" id="fig|883103.3.peg.688"/>
<keyword evidence="2" id="KW-0418">Kinase</keyword>
<feature type="domain" description="Carbohydrate kinase PfkB" evidence="3">
    <location>
        <begin position="21"/>
        <end position="101"/>
    </location>
</feature>
<dbReference type="PROSITE" id="PS00584">
    <property type="entry name" value="PFKB_KINASES_2"/>
    <property type="match status" value="1"/>
</dbReference>
<dbReference type="InterPro" id="IPR002173">
    <property type="entry name" value="Carboh/pur_kinase_PfkB_CS"/>
</dbReference>
<dbReference type="GO" id="GO:0005829">
    <property type="term" value="C:cytosol"/>
    <property type="evidence" value="ECO:0007669"/>
    <property type="project" value="TreeGrafter"/>
</dbReference>
<dbReference type="InterPro" id="IPR029056">
    <property type="entry name" value="Ribokinase-like"/>
</dbReference>
<keyword evidence="1" id="KW-0808">Transferase</keyword>
<name>H3NDS2_9LACT</name>
<dbReference type="EMBL" id="AGEF01000007">
    <property type="protein sequence ID" value="EHR33649.1"/>
    <property type="molecule type" value="Genomic_DNA"/>
</dbReference>
<dbReference type="Pfam" id="PF00294">
    <property type="entry name" value="PfkB"/>
    <property type="match status" value="1"/>
</dbReference>
<sequence length="115" mass="12551">MHKSNISILKKQLSSGELADIKWIVISLGADGALAKYDDTFYRVRIPSLDVVNPVGSGDSTIAGFALAMDRDDSPVDILKTGMVTGMLNALEETTGSVNPERFDEFFKQVEVEEI</sequence>
<keyword evidence="5" id="KW-1185">Reference proteome</keyword>
<evidence type="ECO:0000313" key="5">
    <source>
        <dbReference type="Proteomes" id="UP000003599"/>
    </source>
</evidence>
<dbReference type="Proteomes" id="UP000003599">
    <property type="component" value="Unassembled WGS sequence"/>
</dbReference>